<feature type="signal peptide" evidence="1">
    <location>
        <begin position="1"/>
        <end position="21"/>
    </location>
</feature>
<dbReference type="AlphaFoldDB" id="A0A2Z6ML03"/>
<name>A0A2Z6ML03_TRISU</name>
<evidence type="ECO:0000313" key="3">
    <source>
        <dbReference type="Proteomes" id="UP000242715"/>
    </source>
</evidence>
<dbReference type="InterPro" id="IPR036574">
    <property type="entry name" value="Scorpion_toxin-like_sf"/>
</dbReference>
<accession>A0A2Z6ML03</accession>
<dbReference type="EMBL" id="DF973519">
    <property type="protein sequence ID" value="GAU33214.1"/>
    <property type="molecule type" value="Genomic_DNA"/>
</dbReference>
<dbReference type="Proteomes" id="UP000242715">
    <property type="component" value="Unassembled WGS sequence"/>
</dbReference>
<evidence type="ECO:0000256" key="1">
    <source>
        <dbReference type="SAM" id="SignalP"/>
    </source>
</evidence>
<feature type="chain" id="PRO_5016443773" description="Knottin scorpion toxin-like domain-containing protein" evidence="1">
    <location>
        <begin position="22"/>
        <end position="100"/>
    </location>
</feature>
<keyword evidence="3" id="KW-1185">Reference proteome</keyword>
<dbReference type="Gene3D" id="3.30.30.10">
    <property type="entry name" value="Knottin, scorpion toxin-like"/>
    <property type="match status" value="1"/>
</dbReference>
<protein>
    <recommendedName>
        <fullName evidence="4">Knottin scorpion toxin-like domain-containing protein</fullName>
    </recommendedName>
</protein>
<sequence length="100" mass="11119">MEKKSLAALSFLFLVLFAAYAKETVAIEDRPSNCAHLSNTYRGPCVGFLGASAVCNVVCIDESQSYRSGDCYDWQCWCWEKGCQVDQKNGLLSILEHQDA</sequence>
<evidence type="ECO:0000313" key="2">
    <source>
        <dbReference type="EMBL" id="GAU33214.1"/>
    </source>
</evidence>
<keyword evidence="1" id="KW-0732">Signal</keyword>
<gene>
    <name evidence="2" type="ORF">TSUD_144750</name>
</gene>
<organism evidence="2 3">
    <name type="scientific">Trifolium subterraneum</name>
    <name type="common">Subterranean clover</name>
    <dbReference type="NCBI Taxonomy" id="3900"/>
    <lineage>
        <taxon>Eukaryota</taxon>
        <taxon>Viridiplantae</taxon>
        <taxon>Streptophyta</taxon>
        <taxon>Embryophyta</taxon>
        <taxon>Tracheophyta</taxon>
        <taxon>Spermatophyta</taxon>
        <taxon>Magnoliopsida</taxon>
        <taxon>eudicotyledons</taxon>
        <taxon>Gunneridae</taxon>
        <taxon>Pentapetalae</taxon>
        <taxon>rosids</taxon>
        <taxon>fabids</taxon>
        <taxon>Fabales</taxon>
        <taxon>Fabaceae</taxon>
        <taxon>Papilionoideae</taxon>
        <taxon>50 kb inversion clade</taxon>
        <taxon>NPAAA clade</taxon>
        <taxon>Hologalegina</taxon>
        <taxon>IRL clade</taxon>
        <taxon>Trifolieae</taxon>
        <taxon>Trifolium</taxon>
    </lineage>
</organism>
<reference evidence="3" key="1">
    <citation type="journal article" date="2017" name="Front. Plant Sci.">
        <title>Climate Clever Clovers: New Paradigm to Reduce the Environmental Footprint of Ruminants by Breeding Low Methanogenic Forages Utilizing Haplotype Variation.</title>
        <authorList>
            <person name="Kaur P."/>
            <person name="Appels R."/>
            <person name="Bayer P.E."/>
            <person name="Keeble-Gagnere G."/>
            <person name="Wang J."/>
            <person name="Hirakawa H."/>
            <person name="Shirasawa K."/>
            <person name="Vercoe P."/>
            <person name="Stefanova K."/>
            <person name="Durmic Z."/>
            <person name="Nichols P."/>
            <person name="Revell C."/>
            <person name="Isobe S.N."/>
            <person name="Edwards D."/>
            <person name="Erskine W."/>
        </authorList>
    </citation>
    <scope>NUCLEOTIDE SEQUENCE [LARGE SCALE GENOMIC DNA]</scope>
    <source>
        <strain evidence="3">cv. Daliak</strain>
    </source>
</reference>
<proteinExistence type="predicted"/>
<evidence type="ECO:0008006" key="4">
    <source>
        <dbReference type="Google" id="ProtNLM"/>
    </source>
</evidence>